<dbReference type="EMBL" id="JAVHJL010000002">
    <property type="protein sequence ID" value="KAK6510141.1"/>
    <property type="molecule type" value="Genomic_DNA"/>
</dbReference>
<evidence type="ECO:0000313" key="1">
    <source>
        <dbReference type="EMBL" id="KAK6510141.1"/>
    </source>
</evidence>
<comment type="caution">
    <text evidence="1">The sequence shown here is derived from an EMBL/GenBank/DDBJ whole genome shotgun (WGS) entry which is preliminary data.</text>
</comment>
<evidence type="ECO:0000313" key="2">
    <source>
        <dbReference type="Proteomes" id="UP001370758"/>
    </source>
</evidence>
<name>A0AAV9WLV5_9PEZI</name>
<proteinExistence type="predicted"/>
<accession>A0AAV9WLV5</accession>
<gene>
    <name evidence="1" type="ORF">TWF481_004855</name>
</gene>
<keyword evidence="2" id="KW-1185">Reference proteome</keyword>
<protein>
    <submittedName>
        <fullName evidence="1">Uncharacterized protein</fullName>
    </submittedName>
</protein>
<sequence length="315" mass="35157">MTGLDYSLMTAYCGGKLYREWYVLTEGDVVCIDYPNDKLPEGLKEKAAKEAASESEKPFVPRPKAALPIKTPTEIVSAFQGDPQSVFGAQVQNPAPARQFGIGKTPAAEYHAGDPLQQLAVPSVPHGIKHWEKNFQNYQNLGGLTGEGTTTYPARPHLEAFAPRHQTRWSISKMDSTPLFSNSPMFTKNYRAIKTNPAIRVNFKFWTGQEVPLQLQPENRIRTIVKSLIAMMKGGNEGVTPERLIFKGPNPDQMITLEDPMSFLFPNQPAEVDVQVFLAEEEEEEALDVADVSMKEPDEFWAIGLGKEPFVPRFT</sequence>
<organism evidence="1 2">
    <name type="scientific">Arthrobotrys musiformis</name>
    <dbReference type="NCBI Taxonomy" id="47236"/>
    <lineage>
        <taxon>Eukaryota</taxon>
        <taxon>Fungi</taxon>
        <taxon>Dikarya</taxon>
        <taxon>Ascomycota</taxon>
        <taxon>Pezizomycotina</taxon>
        <taxon>Orbiliomycetes</taxon>
        <taxon>Orbiliales</taxon>
        <taxon>Orbiliaceae</taxon>
        <taxon>Arthrobotrys</taxon>
    </lineage>
</organism>
<reference evidence="1 2" key="1">
    <citation type="submission" date="2023-08" db="EMBL/GenBank/DDBJ databases">
        <authorList>
            <person name="Palmer J.M."/>
        </authorList>
    </citation>
    <scope>NUCLEOTIDE SEQUENCE [LARGE SCALE GENOMIC DNA]</scope>
    <source>
        <strain evidence="1 2">TWF481</strain>
    </source>
</reference>
<dbReference type="AlphaFoldDB" id="A0AAV9WLV5"/>
<dbReference type="Proteomes" id="UP001370758">
    <property type="component" value="Unassembled WGS sequence"/>
</dbReference>